<dbReference type="AlphaFoldDB" id="A0A2A2TEJ1"/>
<proteinExistence type="predicted"/>
<dbReference type="OrthoDB" id="457861at2"/>
<comment type="caution">
    <text evidence="2">The sequence shown here is derived from an EMBL/GenBank/DDBJ whole genome shotgun (WGS) entry which is preliminary data.</text>
</comment>
<dbReference type="Gene3D" id="3.30.70.260">
    <property type="match status" value="1"/>
</dbReference>
<gene>
    <name evidence="2" type="ORF">CK510_21400</name>
</gene>
<dbReference type="SMART" id="SM00930">
    <property type="entry name" value="NIL"/>
    <property type="match status" value="1"/>
</dbReference>
<dbReference type="InterPro" id="IPR018449">
    <property type="entry name" value="NIL_domain"/>
</dbReference>
<protein>
    <submittedName>
        <fullName evidence="2">ABC transporter</fullName>
    </submittedName>
</protein>
<evidence type="ECO:0000313" key="3">
    <source>
        <dbReference type="Proteomes" id="UP000218238"/>
    </source>
</evidence>
<dbReference type="InterPro" id="IPR045865">
    <property type="entry name" value="ACT-like_dom_sf"/>
</dbReference>
<dbReference type="Pfam" id="PF09383">
    <property type="entry name" value="NIL"/>
    <property type="match status" value="1"/>
</dbReference>
<evidence type="ECO:0000313" key="2">
    <source>
        <dbReference type="EMBL" id="PAX52045.1"/>
    </source>
</evidence>
<dbReference type="RefSeq" id="WP_095723628.1">
    <property type="nucleotide sequence ID" value="NZ_NTFS01000290.1"/>
</dbReference>
<keyword evidence="3" id="KW-1185">Reference proteome</keyword>
<dbReference type="EMBL" id="NTFS01000290">
    <property type="protein sequence ID" value="PAX52045.1"/>
    <property type="molecule type" value="Genomic_DNA"/>
</dbReference>
<sequence length="88" mass="10125">MTSHNTLIDKKIRVRIPRDYHEEPVISRLVSDYGLVINIRAAILGANAVGDGWFDLDLQGTNQQIELAITYLRNLALEVWDNNQSYIW</sequence>
<dbReference type="SUPFAM" id="SSF55021">
    <property type="entry name" value="ACT-like"/>
    <property type="match status" value="1"/>
</dbReference>
<evidence type="ECO:0000259" key="1">
    <source>
        <dbReference type="SMART" id="SM00930"/>
    </source>
</evidence>
<accession>A0A2A2TEJ1</accession>
<name>A0A2A2TEJ1_9CYAN</name>
<feature type="domain" description="NIL" evidence="1">
    <location>
        <begin position="8"/>
        <end position="82"/>
    </location>
</feature>
<dbReference type="Proteomes" id="UP000218238">
    <property type="component" value="Unassembled WGS sequence"/>
</dbReference>
<reference evidence="2 3" key="1">
    <citation type="submission" date="2017-08" db="EMBL/GenBank/DDBJ databases">
        <title>Draft genome sequence of filamentous cyanobacterium Calothrix elsteri CCALA 953.</title>
        <authorList>
            <person name="Gagunashvili A.N."/>
            <person name="Elster J."/>
            <person name="Andresson O.S."/>
        </authorList>
    </citation>
    <scope>NUCLEOTIDE SEQUENCE [LARGE SCALE GENOMIC DNA]</scope>
    <source>
        <strain evidence="2 3">CCALA 953</strain>
    </source>
</reference>
<organism evidence="2 3">
    <name type="scientific">Brunnivagina elsteri CCALA 953</name>
    <dbReference type="NCBI Taxonomy" id="987040"/>
    <lineage>
        <taxon>Bacteria</taxon>
        <taxon>Bacillati</taxon>
        <taxon>Cyanobacteriota</taxon>
        <taxon>Cyanophyceae</taxon>
        <taxon>Nostocales</taxon>
        <taxon>Calotrichaceae</taxon>
        <taxon>Brunnivagina</taxon>
    </lineage>
</organism>